<gene>
    <name evidence="1" type="ORF">D584_14549</name>
</gene>
<dbReference type="AlphaFoldDB" id="M5JN24"/>
<comment type="caution">
    <text evidence="1">The sequence shown here is derived from an EMBL/GenBank/DDBJ whole genome shotgun (WGS) entry which is preliminary data.</text>
</comment>
<name>M5JN24_9HYPH</name>
<organism evidence="1 2">
    <name type="scientific">Brucella intermedia M86</name>
    <dbReference type="NCBI Taxonomy" id="1234597"/>
    <lineage>
        <taxon>Bacteria</taxon>
        <taxon>Pseudomonadati</taxon>
        <taxon>Pseudomonadota</taxon>
        <taxon>Alphaproteobacteria</taxon>
        <taxon>Hyphomicrobiales</taxon>
        <taxon>Brucellaceae</taxon>
        <taxon>Brucella/Ochrobactrum group</taxon>
        <taxon>Brucella</taxon>
    </lineage>
</organism>
<evidence type="ECO:0000313" key="2">
    <source>
        <dbReference type="Proteomes" id="UP000011971"/>
    </source>
</evidence>
<proteinExistence type="predicted"/>
<dbReference type="Proteomes" id="UP000011971">
    <property type="component" value="Unassembled WGS sequence"/>
</dbReference>
<protein>
    <submittedName>
        <fullName evidence="1">Uncharacterized protein</fullName>
    </submittedName>
</protein>
<accession>M5JN24</accession>
<sequence length="65" mass="7552">MCKDYDMLKNGDGTWSIVAKSTRRPITFKGRLQIALTEDVAQQAFAILDRVEHEREQQLRDGRLM</sequence>
<reference evidence="1 2" key="1">
    <citation type="journal article" date="2013" name="Gut Pathog.">
        <title>Draft genome of Ochrobactrum intermedium strain M86 isolated from non-ulcer dyspeptic individual from India.</title>
        <authorList>
            <person name="Kulkarni G."/>
            <person name="Dhotre D."/>
            <person name="Dharne M."/>
            <person name="Shetty S."/>
            <person name="Chowdhury S."/>
            <person name="Misra V."/>
            <person name="Misra S."/>
            <person name="Patole M."/>
            <person name="Shouche Y."/>
        </authorList>
    </citation>
    <scope>NUCLEOTIDE SEQUENCE [LARGE SCALE GENOMIC DNA]</scope>
    <source>
        <strain evidence="1 2">M86</strain>
    </source>
</reference>
<dbReference type="EMBL" id="AOGE01000038">
    <property type="protein sequence ID" value="ELT48358.1"/>
    <property type="molecule type" value="Genomic_DNA"/>
</dbReference>
<evidence type="ECO:0000313" key="1">
    <source>
        <dbReference type="EMBL" id="ELT48358.1"/>
    </source>
</evidence>